<evidence type="ECO:0000313" key="7">
    <source>
        <dbReference type="Proteomes" id="UP000429958"/>
    </source>
</evidence>
<keyword evidence="3" id="KW-0804">Transcription</keyword>
<dbReference type="Pfam" id="PF02311">
    <property type="entry name" value="AraC_binding"/>
    <property type="match status" value="1"/>
</dbReference>
<evidence type="ECO:0000256" key="2">
    <source>
        <dbReference type="ARBA" id="ARBA00023125"/>
    </source>
</evidence>
<dbReference type="InterPro" id="IPR037923">
    <property type="entry name" value="HTH-like"/>
</dbReference>
<dbReference type="Proteomes" id="UP000429958">
    <property type="component" value="Unassembled WGS sequence"/>
</dbReference>
<dbReference type="PANTHER" id="PTHR43280">
    <property type="entry name" value="ARAC-FAMILY TRANSCRIPTIONAL REGULATOR"/>
    <property type="match status" value="1"/>
</dbReference>
<organism evidence="6 7">
    <name type="scientific">Clostridium porci</name>
    <dbReference type="NCBI Taxonomy" id="2605778"/>
    <lineage>
        <taxon>Bacteria</taxon>
        <taxon>Bacillati</taxon>
        <taxon>Bacillota</taxon>
        <taxon>Clostridia</taxon>
        <taxon>Eubacteriales</taxon>
        <taxon>Clostridiaceae</taxon>
        <taxon>Clostridium</taxon>
    </lineage>
</organism>
<sequence>MKQESVPVTGRPSAEGSDPVCKKQGYLKEDFRLFHLKDKKKRIYEPHYHDFLKITLLLEGNVSYVVEGRSYQLCPYDIVLVNRGQIHRPEVEDTLPYERILLYLSPAFLNRFSQEGAALDHCFKAASYRHSQVLRLKEDAKHALLSLLKRLEHSQNWQDQEFAGSLYSRILCLEFLIQLNRFSSDSNAQYLPTSTLDYRVSGLISYINEHLEEELKIDRLSSLISMSPYHMMRTFKEETGRTIGSYITEKRLLKARELLEGGTKATEACYICGFNNYSTFLRAYKQHFGYLPKRQKFMKKEELSITEAEPTKAFFNG</sequence>
<dbReference type="GO" id="GO:0003700">
    <property type="term" value="F:DNA-binding transcription factor activity"/>
    <property type="evidence" value="ECO:0007669"/>
    <property type="project" value="InterPro"/>
</dbReference>
<evidence type="ECO:0000256" key="3">
    <source>
        <dbReference type="ARBA" id="ARBA00023163"/>
    </source>
</evidence>
<evidence type="ECO:0000313" key="6">
    <source>
        <dbReference type="EMBL" id="MSS36380.1"/>
    </source>
</evidence>
<dbReference type="PANTHER" id="PTHR43280:SF34">
    <property type="entry name" value="ARAC-FAMILY TRANSCRIPTIONAL REGULATOR"/>
    <property type="match status" value="1"/>
</dbReference>
<dbReference type="SMART" id="SM00342">
    <property type="entry name" value="HTH_ARAC"/>
    <property type="match status" value="1"/>
</dbReference>
<dbReference type="Pfam" id="PF12833">
    <property type="entry name" value="HTH_18"/>
    <property type="match status" value="1"/>
</dbReference>
<feature type="region of interest" description="Disordered" evidence="4">
    <location>
        <begin position="1"/>
        <end position="21"/>
    </location>
</feature>
<dbReference type="Gene3D" id="2.60.120.10">
    <property type="entry name" value="Jelly Rolls"/>
    <property type="match status" value="1"/>
</dbReference>
<dbReference type="EMBL" id="VUMD01000005">
    <property type="protein sequence ID" value="MSS36380.1"/>
    <property type="molecule type" value="Genomic_DNA"/>
</dbReference>
<dbReference type="GO" id="GO:0043565">
    <property type="term" value="F:sequence-specific DNA binding"/>
    <property type="evidence" value="ECO:0007669"/>
    <property type="project" value="InterPro"/>
</dbReference>
<name>A0A7X2NKJ5_9CLOT</name>
<accession>A0A7X2NKJ5</accession>
<reference evidence="6 7" key="1">
    <citation type="submission" date="2019-08" db="EMBL/GenBank/DDBJ databases">
        <title>In-depth cultivation of the pig gut microbiome towards novel bacterial diversity and tailored functional studies.</title>
        <authorList>
            <person name="Wylensek D."/>
            <person name="Hitch T.C.A."/>
            <person name="Clavel T."/>
        </authorList>
    </citation>
    <scope>NUCLEOTIDE SEQUENCE [LARGE SCALE GENOMIC DNA]</scope>
    <source>
        <strain evidence="6 7">WCA-389-WT-23D1</strain>
    </source>
</reference>
<dbReference type="AlphaFoldDB" id="A0A7X2NKJ5"/>
<dbReference type="PROSITE" id="PS01124">
    <property type="entry name" value="HTH_ARAC_FAMILY_2"/>
    <property type="match status" value="1"/>
</dbReference>
<evidence type="ECO:0000259" key="5">
    <source>
        <dbReference type="PROSITE" id="PS01124"/>
    </source>
</evidence>
<keyword evidence="1" id="KW-0805">Transcription regulation</keyword>
<comment type="caution">
    <text evidence="6">The sequence shown here is derived from an EMBL/GenBank/DDBJ whole genome shotgun (WGS) entry which is preliminary data.</text>
</comment>
<proteinExistence type="predicted"/>
<dbReference type="InterPro" id="IPR009057">
    <property type="entry name" value="Homeodomain-like_sf"/>
</dbReference>
<keyword evidence="2" id="KW-0238">DNA-binding</keyword>
<keyword evidence="7" id="KW-1185">Reference proteome</keyword>
<evidence type="ECO:0000256" key="4">
    <source>
        <dbReference type="SAM" id="MobiDB-lite"/>
    </source>
</evidence>
<feature type="domain" description="HTH araC/xylS-type" evidence="5">
    <location>
        <begin position="201"/>
        <end position="298"/>
    </location>
</feature>
<dbReference type="Gene3D" id="1.10.10.60">
    <property type="entry name" value="Homeodomain-like"/>
    <property type="match status" value="2"/>
</dbReference>
<dbReference type="InterPro" id="IPR003313">
    <property type="entry name" value="AraC-bd"/>
</dbReference>
<dbReference type="InterPro" id="IPR018060">
    <property type="entry name" value="HTH_AraC"/>
</dbReference>
<dbReference type="InterPro" id="IPR014710">
    <property type="entry name" value="RmlC-like_jellyroll"/>
</dbReference>
<protein>
    <submittedName>
        <fullName evidence="6">AraC family transcriptional regulator</fullName>
    </submittedName>
</protein>
<dbReference type="SUPFAM" id="SSF51215">
    <property type="entry name" value="Regulatory protein AraC"/>
    <property type="match status" value="1"/>
</dbReference>
<dbReference type="SUPFAM" id="SSF46689">
    <property type="entry name" value="Homeodomain-like"/>
    <property type="match status" value="2"/>
</dbReference>
<gene>
    <name evidence="6" type="ORF">FYJ39_07315</name>
</gene>
<dbReference type="RefSeq" id="WP_154471807.1">
    <property type="nucleotide sequence ID" value="NZ_DBEWUL010000148.1"/>
</dbReference>
<evidence type="ECO:0000256" key="1">
    <source>
        <dbReference type="ARBA" id="ARBA00023015"/>
    </source>
</evidence>